<dbReference type="FunFam" id="3.30.160.60:FF:000100">
    <property type="entry name" value="Zinc finger 45-like"/>
    <property type="match status" value="1"/>
</dbReference>
<dbReference type="OrthoDB" id="8685330at2759"/>
<organism evidence="5">
    <name type="scientific">Cyprideis torosa</name>
    <dbReference type="NCBI Taxonomy" id="163714"/>
    <lineage>
        <taxon>Eukaryota</taxon>
        <taxon>Metazoa</taxon>
        <taxon>Ecdysozoa</taxon>
        <taxon>Arthropoda</taxon>
        <taxon>Crustacea</taxon>
        <taxon>Oligostraca</taxon>
        <taxon>Ostracoda</taxon>
        <taxon>Podocopa</taxon>
        <taxon>Podocopida</taxon>
        <taxon>Cytherocopina</taxon>
        <taxon>Cytheroidea</taxon>
        <taxon>Cytherideidae</taxon>
        <taxon>Cyprideis</taxon>
    </lineage>
</organism>
<keyword evidence="1" id="KW-0479">Metal-binding</keyword>
<dbReference type="GO" id="GO:0000981">
    <property type="term" value="F:DNA-binding transcription factor activity, RNA polymerase II-specific"/>
    <property type="evidence" value="ECO:0007669"/>
    <property type="project" value="TreeGrafter"/>
</dbReference>
<evidence type="ECO:0000256" key="4">
    <source>
        <dbReference type="ARBA" id="ARBA00022833"/>
    </source>
</evidence>
<dbReference type="SUPFAM" id="SSF57667">
    <property type="entry name" value="beta-beta-alpha zinc fingers"/>
    <property type="match status" value="7"/>
</dbReference>
<dbReference type="GO" id="GO:0008270">
    <property type="term" value="F:zinc ion binding"/>
    <property type="evidence" value="ECO:0007669"/>
    <property type="project" value="UniProtKB-KW"/>
</dbReference>
<dbReference type="AlphaFoldDB" id="A0A7R8ZIZ4"/>
<accession>A0A7R8ZIZ4</accession>
<evidence type="ECO:0000256" key="2">
    <source>
        <dbReference type="ARBA" id="ARBA00022737"/>
    </source>
</evidence>
<dbReference type="EMBL" id="OB660798">
    <property type="protein sequence ID" value="CAD7226308.1"/>
    <property type="molecule type" value="Genomic_DNA"/>
</dbReference>
<dbReference type="PROSITE" id="PS50157">
    <property type="entry name" value="ZINC_FINGER_C2H2_2"/>
    <property type="match status" value="9"/>
</dbReference>
<protein>
    <submittedName>
        <fullName evidence="5">Uncharacterized protein</fullName>
    </submittedName>
</protein>
<evidence type="ECO:0000256" key="1">
    <source>
        <dbReference type="ARBA" id="ARBA00022723"/>
    </source>
</evidence>
<evidence type="ECO:0000256" key="3">
    <source>
        <dbReference type="ARBA" id="ARBA00022771"/>
    </source>
</evidence>
<keyword evidence="2" id="KW-0677">Repeat</keyword>
<keyword evidence="4" id="KW-0862">Zinc</keyword>
<dbReference type="PROSITE" id="PS00028">
    <property type="entry name" value="ZINC_FINGER_C2H2_1"/>
    <property type="match status" value="10"/>
</dbReference>
<gene>
    <name evidence="5" type="ORF">CTOB1V02_LOCUS4229</name>
</gene>
<dbReference type="SMART" id="SM00355">
    <property type="entry name" value="ZnF_C2H2"/>
    <property type="match status" value="14"/>
</dbReference>
<dbReference type="GO" id="GO:0000978">
    <property type="term" value="F:RNA polymerase II cis-regulatory region sequence-specific DNA binding"/>
    <property type="evidence" value="ECO:0007669"/>
    <property type="project" value="TreeGrafter"/>
</dbReference>
<dbReference type="Gene3D" id="3.30.160.60">
    <property type="entry name" value="Classic Zinc Finger"/>
    <property type="match status" value="8"/>
</dbReference>
<dbReference type="Pfam" id="PF13912">
    <property type="entry name" value="zf-C2H2_6"/>
    <property type="match status" value="1"/>
</dbReference>
<reference evidence="5" key="1">
    <citation type="submission" date="2020-11" db="EMBL/GenBank/DDBJ databases">
        <authorList>
            <person name="Tran Van P."/>
        </authorList>
    </citation>
    <scope>NUCLEOTIDE SEQUENCE</scope>
</reference>
<dbReference type="PANTHER" id="PTHR23226">
    <property type="entry name" value="ZINC FINGER AND SCAN DOMAIN-CONTAINING"/>
    <property type="match status" value="1"/>
</dbReference>
<dbReference type="InterPro" id="IPR013087">
    <property type="entry name" value="Znf_C2H2_type"/>
</dbReference>
<dbReference type="GO" id="GO:0005634">
    <property type="term" value="C:nucleus"/>
    <property type="evidence" value="ECO:0007669"/>
    <property type="project" value="UniProtKB-SubCell"/>
</dbReference>
<keyword evidence="3" id="KW-0863">Zinc-finger</keyword>
<dbReference type="InterPro" id="IPR036236">
    <property type="entry name" value="Znf_C2H2_sf"/>
</dbReference>
<name>A0A7R8ZIZ4_9CRUS</name>
<proteinExistence type="predicted"/>
<dbReference type="Pfam" id="PF00096">
    <property type="entry name" value="zf-C2H2"/>
    <property type="match status" value="7"/>
</dbReference>
<sequence>MGRHVIKEHEGGLEIDPDFSKEVECKVCGKKVPKFRQLSHQRLHKNFPCTVCGKILKSYEARKKHNLAFHQETKEVQCELCGKVVAEFNMKSHHFEFHNPTFDPTCPVCHKVFKRRSSAMKHQRAVHGDGGEFVCSTCGKRCLSESRLKTHEDVHKEVKQNVCQTCGKSFTSSYNFRKHVARDHEGGLAVHPEFSKEVECDICHKVVPFYQLYSHRRGHKGYPCGVCDKVLRTSGNRTQHMARVHAAFHHKSVDRVECEVCGKSVRQFDLKSHMTTYHDPHCSLKCPECDKTLANKASLKRHRDFVHGDAGSNFVCSHCGRKCWSQAMLRQHEESHSDLKRHVCDSCGKAFKYKDQLTRHVTLDHKGMNPYKCPKCGKVYRTPLRLKDHMNLHLEIKPCICAVCGQAFATRSRLDTHRKKHRKE</sequence>
<evidence type="ECO:0000313" key="5">
    <source>
        <dbReference type="EMBL" id="CAD7226308.1"/>
    </source>
</evidence>